<protein>
    <submittedName>
        <fullName evidence="1">Uncharacterized protein</fullName>
    </submittedName>
</protein>
<organism evidence="1 2">
    <name type="scientific">Glycomyces algeriensis</name>
    <dbReference type="NCBI Taxonomy" id="256037"/>
    <lineage>
        <taxon>Bacteria</taxon>
        <taxon>Bacillati</taxon>
        <taxon>Actinomycetota</taxon>
        <taxon>Actinomycetes</taxon>
        <taxon>Glycomycetales</taxon>
        <taxon>Glycomycetaceae</taxon>
        <taxon>Glycomyces</taxon>
    </lineage>
</organism>
<name>A0A9W6G993_9ACTN</name>
<gene>
    <name evidence="1" type="ORF">GALLR39Z86_24820</name>
</gene>
<keyword evidence="2" id="KW-1185">Reference proteome</keyword>
<comment type="caution">
    <text evidence="1">The sequence shown here is derived from an EMBL/GenBank/DDBJ whole genome shotgun (WGS) entry which is preliminary data.</text>
</comment>
<proteinExistence type="predicted"/>
<evidence type="ECO:0000313" key="1">
    <source>
        <dbReference type="EMBL" id="GLI42632.1"/>
    </source>
</evidence>
<dbReference type="Proteomes" id="UP001144313">
    <property type="component" value="Unassembled WGS sequence"/>
</dbReference>
<reference evidence="1" key="1">
    <citation type="submission" date="2022-12" db="EMBL/GenBank/DDBJ databases">
        <title>Reference genome sequencing for broad-spectrum identification of bacterial and archaeal isolates by mass spectrometry.</title>
        <authorList>
            <person name="Sekiguchi Y."/>
            <person name="Tourlousse D.M."/>
        </authorList>
    </citation>
    <scope>NUCLEOTIDE SEQUENCE</scope>
    <source>
        <strain evidence="1">LLR39Z86</strain>
    </source>
</reference>
<sequence length="104" mass="10794">MKTATAAPVAEPASVSVSQWACCQFLETIMAQVSTTATGHQRRRCRAGTRSTAMTTTSAAIRELCPDGNAHESVSTMMSAGRGRSPTALPTSVMSFVAVSTAQA</sequence>
<dbReference type="EMBL" id="BSDT01000001">
    <property type="protein sequence ID" value="GLI42632.1"/>
    <property type="molecule type" value="Genomic_DNA"/>
</dbReference>
<accession>A0A9W6G993</accession>
<dbReference type="AlphaFoldDB" id="A0A9W6G993"/>
<evidence type="ECO:0000313" key="2">
    <source>
        <dbReference type="Proteomes" id="UP001144313"/>
    </source>
</evidence>